<dbReference type="GeneID" id="70126690"/>
<dbReference type="Proteomes" id="UP000758603">
    <property type="component" value="Unassembled WGS sequence"/>
</dbReference>
<sequence length="288" mass="31174">MRTFVSVANLAFATVASAINCNGNAALCDRKYSNVTFVGAHNSPFVGALPTQNQLSDVTAQLNKGIRFLTAQTHDKDGAVQLCHTECGLEDAGTLQSYLSTIKTWLDGNTNEVVTLLLTNGDAIDLSKFSDAFKASGLDTYTYAPTADLSLADWPTLGEIVASKKRLIVFMDYNADISKVSYILDEFKYYFETPFDPTDSQLLECNIDRPSGASANGRMYLVNHNLNAEVFGISIPDIGAASKTNSESSILAHSDICIGKYSRDPNVILLDYISLGNPIAAQNTLNEI</sequence>
<feature type="signal peptide" evidence="1">
    <location>
        <begin position="1"/>
        <end position="18"/>
    </location>
</feature>
<dbReference type="AlphaFoldDB" id="A0A9P8UPB7"/>
<dbReference type="OrthoDB" id="7984201at2759"/>
<dbReference type="GO" id="GO:0006629">
    <property type="term" value="P:lipid metabolic process"/>
    <property type="evidence" value="ECO:0007669"/>
    <property type="project" value="InterPro"/>
</dbReference>
<comment type="caution">
    <text evidence="2">The sequence shown here is derived from an EMBL/GenBank/DDBJ whole genome shotgun (WGS) entry which is preliminary data.</text>
</comment>
<dbReference type="PANTHER" id="PTHR13593:SF146">
    <property type="entry name" value="PLC-LIKE PHOSPHODIESTERASE"/>
    <property type="match status" value="1"/>
</dbReference>
<feature type="chain" id="PRO_5040327091" evidence="1">
    <location>
        <begin position="19"/>
        <end position="288"/>
    </location>
</feature>
<keyword evidence="3" id="KW-1185">Reference proteome</keyword>
<dbReference type="InterPro" id="IPR017946">
    <property type="entry name" value="PLC-like_Pdiesterase_TIM-brl"/>
</dbReference>
<dbReference type="InterPro" id="IPR051057">
    <property type="entry name" value="PI-PLC_domain"/>
</dbReference>
<reference evidence="2" key="1">
    <citation type="journal article" date="2021" name="Nat. Commun.">
        <title>Genetic determinants of endophytism in the Arabidopsis root mycobiome.</title>
        <authorList>
            <person name="Mesny F."/>
            <person name="Miyauchi S."/>
            <person name="Thiergart T."/>
            <person name="Pickel B."/>
            <person name="Atanasova L."/>
            <person name="Karlsson M."/>
            <person name="Huettel B."/>
            <person name="Barry K.W."/>
            <person name="Haridas S."/>
            <person name="Chen C."/>
            <person name="Bauer D."/>
            <person name="Andreopoulos W."/>
            <person name="Pangilinan J."/>
            <person name="LaButti K."/>
            <person name="Riley R."/>
            <person name="Lipzen A."/>
            <person name="Clum A."/>
            <person name="Drula E."/>
            <person name="Henrissat B."/>
            <person name="Kohler A."/>
            <person name="Grigoriev I.V."/>
            <person name="Martin F.M."/>
            <person name="Hacquard S."/>
        </authorList>
    </citation>
    <scope>NUCLEOTIDE SEQUENCE</scope>
    <source>
        <strain evidence="2">MPI-SDFR-AT-0073</strain>
    </source>
</reference>
<accession>A0A9P8UPB7</accession>
<dbReference type="GO" id="GO:0008081">
    <property type="term" value="F:phosphoric diester hydrolase activity"/>
    <property type="evidence" value="ECO:0007669"/>
    <property type="project" value="InterPro"/>
</dbReference>
<evidence type="ECO:0000313" key="2">
    <source>
        <dbReference type="EMBL" id="KAH6655878.1"/>
    </source>
</evidence>
<protein>
    <submittedName>
        <fullName evidence="2">PLC-like phosphodiesterase</fullName>
    </submittedName>
</protein>
<name>A0A9P8UPB7_9PEZI</name>
<dbReference type="Gene3D" id="3.20.20.190">
    <property type="entry name" value="Phosphatidylinositol (PI) phosphodiesterase"/>
    <property type="match status" value="1"/>
</dbReference>
<gene>
    <name evidence="2" type="ORF">BKA67DRAFT_516307</name>
</gene>
<dbReference type="PANTHER" id="PTHR13593">
    <property type="match status" value="1"/>
</dbReference>
<evidence type="ECO:0000313" key="3">
    <source>
        <dbReference type="Proteomes" id="UP000758603"/>
    </source>
</evidence>
<dbReference type="RefSeq" id="XP_045960143.1">
    <property type="nucleotide sequence ID" value="XM_046097798.1"/>
</dbReference>
<dbReference type="Pfam" id="PF26146">
    <property type="entry name" value="PI-PLC_X"/>
    <property type="match status" value="1"/>
</dbReference>
<dbReference type="EMBL" id="JAGPXC010000003">
    <property type="protein sequence ID" value="KAH6655878.1"/>
    <property type="molecule type" value="Genomic_DNA"/>
</dbReference>
<dbReference type="SUPFAM" id="SSF51695">
    <property type="entry name" value="PLC-like phosphodiesterases"/>
    <property type="match status" value="1"/>
</dbReference>
<keyword evidence="1" id="KW-0732">Signal</keyword>
<evidence type="ECO:0000256" key="1">
    <source>
        <dbReference type="SAM" id="SignalP"/>
    </source>
</evidence>
<organism evidence="2 3">
    <name type="scientific">Truncatella angustata</name>
    <dbReference type="NCBI Taxonomy" id="152316"/>
    <lineage>
        <taxon>Eukaryota</taxon>
        <taxon>Fungi</taxon>
        <taxon>Dikarya</taxon>
        <taxon>Ascomycota</taxon>
        <taxon>Pezizomycotina</taxon>
        <taxon>Sordariomycetes</taxon>
        <taxon>Xylariomycetidae</taxon>
        <taxon>Amphisphaeriales</taxon>
        <taxon>Sporocadaceae</taxon>
        <taxon>Truncatella</taxon>
    </lineage>
</organism>
<proteinExistence type="predicted"/>